<keyword evidence="9" id="KW-1185">Reference proteome</keyword>
<dbReference type="PANTHER" id="PTHR10983">
    <property type="entry name" value="1-ACYLGLYCEROL-3-PHOSPHATE ACYLTRANSFERASE-RELATED"/>
    <property type="match status" value="1"/>
</dbReference>
<proteinExistence type="inferred from homology"/>
<dbReference type="EMBL" id="JAHRIQ010037819">
    <property type="protein sequence ID" value="MEQ2233769.1"/>
    <property type="molecule type" value="Genomic_DNA"/>
</dbReference>
<evidence type="ECO:0000256" key="3">
    <source>
        <dbReference type="ARBA" id="ARBA00022679"/>
    </source>
</evidence>
<keyword evidence="6 8" id="KW-0012">Acyltransferase</keyword>
<sequence>MLTSLCLVVFRMYPIKEVPMEAGALTDWLYQRFVEKEELLAHFYDTGSFPPPEGQKEAPSRQMTLDPVWLCMVQSFAFASGYMWYNVLQYLYCCLF</sequence>
<keyword evidence="4" id="KW-0594">Phospholipid biosynthesis</keyword>
<dbReference type="Proteomes" id="UP001482620">
    <property type="component" value="Unassembled WGS sequence"/>
</dbReference>
<evidence type="ECO:0000256" key="2">
    <source>
        <dbReference type="ARBA" id="ARBA00022516"/>
    </source>
</evidence>
<evidence type="ECO:0000313" key="8">
    <source>
        <dbReference type="EMBL" id="MEQ2233769.1"/>
    </source>
</evidence>
<dbReference type="InterPro" id="IPR032098">
    <property type="entry name" value="Acyltransf_C"/>
</dbReference>
<dbReference type="GO" id="GO:0016746">
    <property type="term" value="F:acyltransferase activity"/>
    <property type="evidence" value="ECO:0007669"/>
    <property type="project" value="UniProtKB-KW"/>
</dbReference>
<evidence type="ECO:0000313" key="9">
    <source>
        <dbReference type="Proteomes" id="UP001482620"/>
    </source>
</evidence>
<accession>A0ABV0TLT5</accession>
<evidence type="ECO:0000256" key="6">
    <source>
        <dbReference type="ARBA" id="ARBA00023315"/>
    </source>
</evidence>
<keyword evidence="2" id="KW-0444">Lipid biosynthesis</keyword>
<gene>
    <name evidence="8" type="primary">LPGAT1</name>
    <name evidence="8" type="ORF">ILYODFUR_025250</name>
</gene>
<name>A0ABV0TLT5_9TELE</name>
<comment type="similarity">
    <text evidence="1">Belongs to the 1-acyl-sn-glycerol-3-phosphate acyltransferase family.</text>
</comment>
<protein>
    <submittedName>
        <fullName evidence="8">Acyl-CoA:lysophosphatidylglycerol acyltransferase 1</fullName>
    </submittedName>
</protein>
<evidence type="ECO:0000256" key="1">
    <source>
        <dbReference type="ARBA" id="ARBA00008655"/>
    </source>
</evidence>
<evidence type="ECO:0000256" key="5">
    <source>
        <dbReference type="ARBA" id="ARBA00023264"/>
    </source>
</evidence>
<reference evidence="8 9" key="1">
    <citation type="submission" date="2021-06" db="EMBL/GenBank/DDBJ databases">
        <authorList>
            <person name="Palmer J.M."/>
        </authorList>
    </citation>
    <scope>NUCLEOTIDE SEQUENCE [LARGE SCALE GENOMIC DNA]</scope>
    <source>
        <strain evidence="9">if_2019</strain>
        <tissue evidence="8">Muscle</tissue>
    </source>
</reference>
<keyword evidence="5" id="KW-1208">Phospholipid metabolism</keyword>
<evidence type="ECO:0000259" key="7">
    <source>
        <dbReference type="Pfam" id="PF16076"/>
    </source>
</evidence>
<organism evidence="8 9">
    <name type="scientific">Ilyodon furcidens</name>
    <name type="common">goldbreast splitfin</name>
    <dbReference type="NCBI Taxonomy" id="33524"/>
    <lineage>
        <taxon>Eukaryota</taxon>
        <taxon>Metazoa</taxon>
        <taxon>Chordata</taxon>
        <taxon>Craniata</taxon>
        <taxon>Vertebrata</taxon>
        <taxon>Euteleostomi</taxon>
        <taxon>Actinopterygii</taxon>
        <taxon>Neopterygii</taxon>
        <taxon>Teleostei</taxon>
        <taxon>Neoteleostei</taxon>
        <taxon>Acanthomorphata</taxon>
        <taxon>Ovalentaria</taxon>
        <taxon>Atherinomorphae</taxon>
        <taxon>Cyprinodontiformes</taxon>
        <taxon>Goodeidae</taxon>
        <taxon>Ilyodon</taxon>
    </lineage>
</organism>
<keyword evidence="3" id="KW-0808">Transferase</keyword>
<feature type="domain" description="Acyltransferase C-terminal" evidence="7">
    <location>
        <begin position="8"/>
        <end position="70"/>
    </location>
</feature>
<dbReference type="Pfam" id="PF16076">
    <property type="entry name" value="Acyltransf_C"/>
    <property type="match status" value="1"/>
</dbReference>
<keyword evidence="4" id="KW-0443">Lipid metabolism</keyword>
<comment type="caution">
    <text evidence="8">The sequence shown here is derived from an EMBL/GenBank/DDBJ whole genome shotgun (WGS) entry which is preliminary data.</text>
</comment>
<evidence type="ECO:0000256" key="4">
    <source>
        <dbReference type="ARBA" id="ARBA00023209"/>
    </source>
</evidence>
<dbReference type="PANTHER" id="PTHR10983:SF2">
    <property type="entry name" value="ACYL-COA:LYSOPHOSPHATIDYLGLYCEROL ACYLTRANSFERASE 1"/>
    <property type="match status" value="1"/>
</dbReference>